<dbReference type="Gene3D" id="3.30.950.30">
    <property type="entry name" value="Schlafen, AAA domain"/>
    <property type="match status" value="1"/>
</dbReference>
<dbReference type="PANTHER" id="PTHR39639:SF1">
    <property type="entry name" value="DUF262 DOMAIN-CONTAINING PROTEIN"/>
    <property type="match status" value="1"/>
</dbReference>
<reference evidence="3 4" key="1">
    <citation type="submission" date="2020-08" db="EMBL/GenBank/DDBJ databases">
        <title>Draft genome sequencing of an Anaerocolumna strain isolated from anoxic soil subjected to BSD treatment.</title>
        <authorList>
            <person name="Uek A."/>
            <person name="Tonouchi A."/>
        </authorList>
    </citation>
    <scope>NUCLEOTIDE SEQUENCE [LARGE SCALE GENOMIC DNA]</scope>
    <source>
        <strain evidence="3 4">CTTW</strain>
    </source>
</reference>
<proteinExistence type="predicted"/>
<dbReference type="InterPro" id="IPR038461">
    <property type="entry name" value="Schlafen_AlbA_2_dom_sf"/>
</dbReference>
<dbReference type="InterPro" id="IPR007421">
    <property type="entry name" value="Schlafen_AlbA_2_dom"/>
</dbReference>
<accession>A0A7I8DHZ4</accession>
<name>A0A7I8DHZ4_9FIRM</name>
<evidence type="ECO:0000313" key="4">
    <source>
        <dbReference type="Proteomes" id="UP000515703"/>
    </source>
</evidence>
<protein>
    <recommendedName>
        <fullName evidence="5">DUF262 domain-containing protein</fullName>
    </recommendedName>
</protein>
<reference evidence="3 4" key="2">
    <citation type="submission" date="2020-08" db="EMBL/GenBank/DDBJ databases">
        <authorList>
            <person name="Ueki A."/>
            <person name="Tonouchi A."/>
        </authorList>
    </citation>
    <scope>NUCLEOTIDE SEQUENCE [LARGE SCALE GENOMIC DNA]</scope>
    <source>
        <strain evidence="3 4">CTTW</strain>
    </source>
</reference>
<evidence type="ECO:0000259" key="1">
    <source>
        <dbReference type="Pfam" id="PF03235"/>
    </source>
</evidence>
<gene>
    <name evidence="3" type="ORF">bsdcttw_11340</name>
</gene>
<dbReference type="PANTHER" id="PTHR39639">
    <property type="entry name" value="CHROMOSOME 16, WHOLE GENOME SHOTGUN SEQUENCE"/>
    <property type="match status" value="1"/>
</dbReference>
<dbReference type="Pfam" id="PF04326">
    <property type="entry name" value="SLFN_AlbA_2"/>
    <property type="match status" value="1"/>
</dbReference>
<dbReference type="RefSeq" id="WP_185258445.1">
    <property type="nucleotide sequence ID" value="NZ_AP023368.1"/>
</dbReference>
<evidence type="ECO:0000259" key="2">
    <source>
        <dbReference type="Pfam" id="PF04326"/>
    </source>
</evidence>
<dbReference type="KEGG" id="acht:bsdcttw_11340"/>
<organism evidence="3 4">
    <name type="scientific">Anaerocolumna chitinilytica</name>
    <dbReference type="NCBI Taxonomy" id="1727145"/>
    <lineage>
        <taxon>Bacteria</taxon>
        <taxon>Bacillati</taxon>
        <taxon>Bacillota</taxon>
        <taxon>Clostridia</taxon>
        <taxon>Lachnospirales</taxon>
        <taxon>Lachnospiraceae</taxon>
        <taxon>Anaerocolumna</taxon>
    </lineage>
</organism>
<evidence type="ECO:0000313" key="3">
    <source>
        <dbReference type="EMBL" id="BCJ98093.1"/>
    </source>
</evidence>
<dbReference type="EMBL" id="AP023368">
    <property type="protein sequence ID" value="BCJ98093.1"/>
    <property type="molecule type" value="Genomic_DNA"/>
</dbReference>
<feature type="domain" description="GmrSD restriction endonucleases N-terminal" evidence="1">
    <location>
        <begin position="21"/>
        <end position="169"/>
    </location>
</feature>
<evidence type="ECO:0008006" key="5">
    <source>
        <dbReference type="Google" id="ProtNLM"/>
    </source>
</evidence>
<dbReference type="Pfam" id="PF03235">
    <property type="entry name" value="GmrSD_N"/>
    <property type="match status" value="1"/>
</dbReference>
<feature type="domain" description="Schlafen AlbA-2" evidence="2">
    <location>
        <begin position="420"/>
        <end position="571"/>
    </location>
</feature>
<dbReference type="InterPro" id="IPR004919">
    <property type="entry name" value="GmrSD_N"/>
</dbReference>
<dbReference type="AlphaFoldDB" id="A0A7I8DHZ4"/>
<sequence>MQDLTVRSESIQRIYSFYINDKLLVNRRYQRKLVWTIDEKAAFIDSILKEYPVPLFLLAEDTKEQGSIFEIIDGMQRLDAITSFIEGQFSVEGKYFDLDSMAESKLLLDNGGLIQKTPKLERNICSNIFASYVLPLSIYKKESEEQIDEIFRRINSNGKHLSRQEIRQAGSVSKFAELVRLISSEIRGDVSLENRLLLNDMKKISITNKDLEYGINVDNVFWVTNSIIRREKVRESKDEEIVADILAYVLLDEKPLSSSNALDDFYGFNSENKKSKELDEKIKIRGIDKIKSEFFTVYDIIKSVVNFSNQKLQQLMFKEKSSDQIPRYFQIVFLALYQLAVFQNKKVSSIARLAEVFQGIGNHISLGQGGGNWSAKERETNIEGVVGILNKCFIKNLEDPAMLKWSTELETILRQSTTEQTCFDFKIGFTSLSKREFVDKTFDKVVKTLTAMANKGKGSVGYVIIGVADKNIDAEELEKITGEKSIQCGNFKITGINHDMEFLNITDDKYYQYIIQKLDKQPISPKYKSSIGNLVRFMSYGNKKVIIFKINALDEPAFYDNKYYERKGANIAEIEMTRVVELTKRFL</sequence>
<keyword evidence="4" id="KW-1185">Reference proteome</keyword>
<dbReference type="Proteomes" id="UP000515703">
    <property type="component" value="Chromosome"/>
</dbReference>